<comment type="subcellular location">
    <subcellularLocation>
        <location evidence="7">Cytoplasm</location>
        <location evidence="7">Nucleoid</location>
    </subcellularLocation>
</comment>
<protein>
    <recommendedName>
        <fullName evidence="1 7">Transcriptional regulator MraZ</fullName>
    </recommendedName>
</protein>
<evidence type="ECO:0000256" key="7">
    <source>
        <dbReference type="HAMAP-Rule" id="MF_01008"/>
    </source>
</evidence>
<keyword evidence="2 7" id="KW-0963">Cytoplasm</keyword>
<dbReference type="NCBIfam" id="TIGR00242">
    <property type="entry name" value="division/cell wall cluster transcriptional repressor MraZ"/>
    <property type="match status" value="1"/>
</dbReference>
<dbReference type="CDD" id="cd16321">
    <property type="entry name" value="MraZ_C"/>
    <property type="match status" value="1"/>
</dbReference>
<dbReference type="SUPFAM" id="SSF89447">
    <property type="entry name" value="AbrB/MazE/MraZ-like"/>
    <property type="match status" value="1"/>
</dbReference>
<dbReference type="HAMAP" id="MF_01008">
    <property type="entry name" value="MraZ"/>
    <property type="match status" value="1"/>
</dbReference>
<gene>
    <name evidence="7 9" type="primary">mraZ</name>
    <name evidence="9" type="ORF">SR882_09425</name>
</gene>
<evidence type="ECO:0000256" key="3">
    <source>
        <dbReference type="ARBA" id="ARBA00022737"/>
    </source>
</evidence>
<dbReference type="Proteomes" id="UP001327459">
    <property type="component" value="Chromosome"/>
</dbReference>
<keyword evidence="4 7" id="KW-0805">Transcription regulation</keyword>
<dbReference type="InterPro" id="IPR037914">
    <property type="entry name" value="SpoVT-AbrB_sf"/>
</dbReference>
<dbReference type="PROSITE" id="PS51740">
    <property type="entry name" value="SPOVT_ABRB"/>
    <property type="match status" value="2"/>
</dbReference>
<proteinExistence type="inferred from homology"/>
<evidence type="ECO:0000313" key="10">
    <source>
        <dbReference type="Proteomes" id="UP001327459"/>
    </source>
</evidence>
<dbReference type="InterPro" id="IPR038619">
    <property type="entry name" value="MraZ_sf"/>
</dbReference>
<sequence>MFRGITNLNLDAKGRLAMPTRHREAFAQDENQLILTIDTQEHCLLIYPLATWLEIEKQIDALPSFNKTANRIKRMLIGHATQVEFDSAGRIVIPPALRAHAKLEKPAVLVGQGKKLELWSQPLWSQMTEEFLDQSDEDDQLPTALETLSL</sequence>
<feature type="domain" description="SpoVT-AbrB" evidence="8">
    <location>
        <begin position="5"/>
        <end position="51"/>
    </location>
</feature>
<dbReference type="Gene3D" id="3.40.1550.20">
    <property type="entry name" value="Transcriptional regulator MraZ domain"/>
    <property type="match status" value="1"/>
</dbReference>
<evidence type="ECO:0000313" key="9">
    <source>
        <dbReference type="EMBL" id="WQH15974.1"/>
    </source>
</evidence>
<feature type="domain" description="SpoVT-AbrB" evidence="8">
    <location>
        <begin position="80"/>
        <end position="123"/>
    </location>
</feature>
<dbReference type="InterPro" id="IPR003444">
    <property type="entry name" value="MraZ"/>
</dbReference>
<dbReference type="InterPro" id="IPR035642">
    <property type="entry name" value="MraZ_N"/>
</dbReference>
<dbReference type="RefSeq" id="WP_125197790.1">
    <property type="nucleotide sequence ID" value="NZ_CP140153.1"/>
</dbReference>
<dbReference type="CDD" id="cd16320">
    <property type="entry name" value="MraZ_N"/>
    <property type="match status" value="1"/>
</dbReference>
<reference evidence="9 10" key="1">
    <citation type="submission" date="2023-11" db="EMBL/GenBank/DDBJ databases">
        <title>MicrobeMod: A computational toolkit for identifying prokaryotic methylation and restriction-modification with nanopore sequencing.</title>
        <authorList>
            <person name="Crits-Christoph A."/>
            <person name="Kang S.C."/>
            <person name="Lee H."/>
            <person name="Ostrov N."/>
        </authorList>
    </citation>
    <scope>NUCLEOTIDE SEQUENCE [LARGE SCALE GENOMIC DNA]</scope>
    <source>
        <strain evidence="9 10">ATCC 49870</strain>
    </source>
</reference>
<evidence type="ECO:0000256" key="6">
    <source>
        <dbReference type="ARBA" id="ARBA00023163"/>
    </source>
</evidence>
<dbReference type="InterPro" id="IPR020603">
    <property type="entry name" value="MraZ_dom"/>
</dbReference>
<dbReference type="PANTHER" id="PTHR34701">
    <property type="entry name" value="TRANSCRIPTIONAL REGULATOR MRAZ"/>
    <property type="match status" value="1"/>
</dbReference>
<accession>A0ABZ0YUX5</accession>
<dbReference type="EMBL" id="CP140153">
    <property type="protein sequence ID" value="WQH15974.1"/>
    <property type="molecule type" value="Genomic_DNA"/>
</dbReference>
<evidence type="ECO:0000256" key="4">
    <source>
        <dbReference type="ARBA" id="ARBA00023015"/>
    </source>
</evidence>
<keyword evidence="10" id="KW-1185">Reference proteome</keyword>
<keyword evidence="5 7" id="KW-0238">DNA-binding</keyword>
<name>A0ABZ0YUX5_9GAMM</name>
<evidence type="ECO:0000256" key="2">
    <source>
        <dbReference type="ARBA" id="ARBA00022490"/>
    </source>
</evidence>
<dbReference type="InterPro" id="IPR035644">
    <property type="entry name" value="MraZ_C"/>
</dbReference>
<dbReference type="InterPro" id="IPR007159">
    <property type="entry name" value="SpoVT-AbrB_dom"/>
</dbReference>
<dbReference type="Pfam" id="PF02381">
    <property type="entry name" value="MraZ"/>
    <property type="match status" value="2"/>
</dbReference>
<keyword evidence="6 7" id="KW-0804">Transcription</keyword>
<evidence type="ECO:0000256" key="1">
    <source>
        <dbReference type="ARBA" id="ARBA00013860"/>
    </source>
</evidence>
<evidence type="ECO:0000256" key="5">
    <source>
        <dbReference type="ARBA" id="ARBA00023125"/>
    </source>
</evidence>
<comment type="similarity">
    <text evidence="7">Belongs to the MraZ family.</text>
</comment>
<organism evidence="9 10">
    <name type="scientific">Guyparkeria halophila</name>
    <dbReference type="NCBI Taxonomy" id="47960"/>
    <lineage>
        <taxon>Bacteria</taxon>
        <taxon>Pseudomonadati</taxon>
        <taxon>Pseudomonadota</taxon>
        <taxon>Gammaproteobacteria</taxon>
        <taxon>Chromatiales</taxon>
        <taxon>Thioalkalibacteraceae</taxon>
        <taxon>Guyparkeria</taxon>
    </lineage>
</organism>
<comment type="subunit">
    <text evidence="7">Forms oligomers.</text>
</comment>
<evidence type="ECO:0000259" key="8">
    <source>
        <dbReference type="PROSITE" id="PS51740"/>
    </source>
</evidence>
<keyword evidence="3" id="KW-0677">Repeat</keyword>
<dbReference type="PANTHER" id="PTHR34701:SF1">
    <property type="entry name" value="TRANSCRIPTIONAL REGULATOR MRAZ"/>
    <property type="match status" value="1"/>
</dbReference>